<dbReference type="EMBL" id="JXLN01002203">
    <property type="protein sequence ID" value="KPM02541.1"/>
    <property type="molecule type" value="Genomic_DNA"/>
</dbReference>
<dbReference type="Proteomes" id="UP000616769">
    <property type="component" value="Unassembled WGS sequence"/>
</dbReference>
<dbReference type="OrthoDB" id="10071877at2759"/>
<gene>
    <name evidence="1" type="ORF">QR98_0009560</name>
</gene>
<reference evidence="1 2" key="1">
    <citation type="journal article" date="2015" name="Parasit. Vectors">
        <title>Draft genome of the scabies mite.</title>
        <authorList>
            <person name="Rider S.D.Jr."/>
            <person name="Morgan M.S."/>
            <person name="Arlian L.G."/>
        </authorList>
    </citation>
    <scope>NUCLEOTIDE SEQUENCE [LARGE SCALE GENOMIC DNA]</scope>
    <source>
        <strain evidence="1">Arlian Lab</strain>
    </source>
</reference>
<name>A0A131ZV99_SARSC</name>
<dbReference type="AlphaFoldDB" id="A0A131ZV99"/>
<sequence>MPKSKANSNGNSSNEIYQQIDSLSAIEKKVINSMQPFMDHEDFTAQVRTIMKAAGLLTDKLPFNQINSKFLNHLAESQQVSSRTMTLIAELFASEDEDENEDDDEEIYIEDLRFGLIIDNQSKRDLLID</sequence>
<comment type="caution">
    <text evidence="1">The sequence shown here is derived from an EMBL/GenBank/DDBJ whole genome shotgun (WGS) entry which is preliminary data.</text>
</comment>
<evidence type="ECO:0000313" key="2">
    <source>
        <dbReference type="Proteomes" id="UP000616769"/>
    </source>
</evidence>
<dbReference type="VEuPathDB" id="VectorBase:SSCA006963"/>
<organism evidence="1 2">
    <name type="scientific">Sarcoptes scabiei</name>
    <name type="common">Itch mite</name>
    <name type="synonym">Acarus scabiei</name>
    <dbReference type="NCBI Taxonomy" id="52283"/>
    <lineage>
        <taxon>Eukaryota</taxon>
        <taxon>Metazoa</taxon>
        <taxon>Ecdysozoa</taxon>
        <taxon>Arthropoda</taxon>
        <taxon>Chelicerata</taxon>
        <taxon>Arachnida</taxon>
        <taxon>Acari</taxon>
        <taxon>Acariformes</taxon>
        <taxon>Sarcoptiformes</taxon>
        <taxon>Astigmata</taxon>
        <taxon>Psoroptidia</taxon>
        <taxon>Sarcoptoidea</taxon>
        <taxon>Sarcoptidae</taxon>
        <taxon>Sarcoptinae</taxon>
        <taxon>Sarcoptes</taxon>
    </lineage>
</organism>
<accession>A0A131ZV99</accession>
<evidence type="ECO:0000313" key="1">
    <source>
        <dbReference type="EMBL" id="KPM02541.1"/>
    </source>
</evidence>
<protein>
    <submittedName>
        <fullName evidence="1">Uncharacterized protein</fullName>
    </submittedName>
</protein>
<proteinExistence type="predicted"/>